<dbReference type="RefSeq" id="WP_229672840.1">
    <property type="nucleotide sequence ID" value="NZ_BAAAOU010000013.1"/>
</dbReference>
<proteinExistence type="predicted"/>
<organism evidence="2 3">
    <name type="scientific">Citricoccus zhacaiensis</name>
    <dbReference type="NCBI Taxonomy" id="489142"/>
    <lineage>
        <taxon>Bacteria</taxon>
        <taxon>Bacillati</taxon>
        <taxon>Actinomycetota</taxon>
        <taxon>Actinomycetes</taxon>
        <taxon>Micrococcales</taxon>
        <taxon>Micrococcaceae</taxon>
        <taxon>Citricoccus</taxon>
    </lineage>
</organism>
<evidence type="ECO:0000256" key="1">
    <source>
        <dbReference type="SAM" id="MobiDB-lite"/>
    </source>
</evidence>
<dbReference type="EMBL" id="BMLQ01000015">
    <property type="protein sequence ID" value="GGO49988.1"/>
    <property type="molecule type" value="Genomic_DNA"/>
</dbReference>
<evidence type="ECO:0000313" key="2">
    <source>
        <dbReference type="EMBL" id="GGO49988.1"/>
    </source>
</evidence>
<dbReference type="Proteomes" id="UP000642509">
    <property type="component" value="Unassembled WGS sequence"/>
</dbReference>
<feature type="region of interest" description="Disordered" evidence="1">
    <location>
        <begin position="39"/>
        <end position="79"/>
    </location>
</feature>
<keyword evidence="3" id="KW-1185">Reference proteome</keyword>
<feature type="compositionally biased region" description="Polar residues" evidence="1">
    <location>
        <begin position="67"/>
        <end position="79"/>
    </location>
</feature>
<accession>A0ABQ2MDV6</accession>
<evidence type="ECO:0008006" key="4">
    <source>
        <dbReference type="Google" id="ProtNLM"/>
    </source>
</evidence>
<reference evidence="3" key="1">
    <citation type="journal article" date="2019" name="Int. J. Syst. Evol. Microbiol.">
        <title>The Global Catalogue of Microorganisms (GCM) 10K type strain sequencing project: providing services to taxonomists for standard genome sequencing and annotation.</title>
        <authorList>
            <consortium name="The Broad Institute Genomics Platform"/>
            <consortium name="The Broad Institute Genome Sequencing Center for Infectious Disease"/>
            <person name="Wu L."/>
            <person name="Ma J."/>
        </authorList>
    </citation>
    <scope>NUCLEOTIDE SEQUENCE [LARGE SCALE GENOMIC DNA]</scope>
    <source>
        <strain evidence="3">CGMCC 1.7064</strain>
    </source>
</reference>
<sequence length="79" mass="8619">MPHLRPVAPEVLAAAKAQRRDRTEVLRVLLAEEIRGREEATKAARRKAAGLPAGKTFDSWREADSSIPAQTQSALASLE</sequence>
<evidence type="ECO:0000313" key="3">
    <source>
        <dbReference type="Proteomes" id="UP000642509"/>
    </source>
</evidence>
<gene>
    <name evidence="2" type="ORF">GCM10010977_33140</name>
</gene>
<comment type="caution">
    <text evidence="2">The sequence shown here is derived from an EMBL/GenBank/DDBJ whole genome shotgun (WGS) entry which is preliminary data.</text>
</comment>
<protein>
    <recommendedName>
        <fullName evidence="4">Ribbon-helix-helix protein, CopG family</fullName>
    </recommendedName>
</protein>
<name>A0ABQ2MDV6_9MICC</name>